<keyword evidence="1" id="KW-0472">Membrane</keyword>
<gene>
    <name evidence="2" type="ORF">EJC49_19410</name>
</gene>
<protein>
    <submittedName>
        <fullName evidence="2">Uncharacterized protein</fullName>
    </submittedName>
</protein>
<reference evidence="2 3" key="1">
    <citation type="submission" date="2018-12" db="EMBL/GenBank/DDBJ databases">
        <title>Mesorhizobium carbonis sp. nov., isolated from coal mine water.</title>
        <authorList>
            <person name="Xin W."/>
            <person name="Xu Z."/>
            <person name="Xiang F."/>
            <person name="Zhang J."/>
            <person name="Xi L."/>
            <person name="Liu J."/>
        </authorList>
    </citation>
    <scope>NUCLEOTIDE SEQUENCE [LARGE SCALE GENOMIC DNA]</scope>
    <source>
        <strain evidence="2 3">B2.3</strain>
    </source>
</reference>
<proteinExistence type="predicted"/>
<dbReference type="EMBL" id="RWKW01000081">
    <property type="protein sequence ID" value="RST84715.1"/>
    <property type="molecule type" value="Genomic_DNA"/>
</dbReference>
<keyword evidence="1" id="KW-1133">Transmembrane helix</keyword>
<comment type="caution">
    <text evidence="2">The sequence shown here is derived from an EMBL/GenBank/DDBJ whole genome shotgun (WGS) entry which is preliminary data.</text>
</comment>
<evidence type="ECO:0000313" key="3">
    <source>
        <dbReference type="Proteomes" id="UP000278398"/>
    </source>
</evidence>
<keyword evidence="3" id="KW-1185">Reference proteome</keyword>
<organism evidence="2 3">
    <name type="scientific">Aquibium carbonis</name>
    <dbReference type="NCBI Taxonomy" id="2495581"/>
    <lineage>
        <taxon>Bacteria</taxon>
        <taxon>Pseudomonadati</taxon>
        <taxon>Pseudomonadota</taxon>
        <taxon>Alphaproteobacteria</taxon>
        <taxon>Hyphomicrobiales</taxon>
        <taxon>Phyllobacteriaceae</taxon>
        <taxon>Aquibium</taxon>
    </lineage>
</organism>
<accession>A0A429YTC5</accession>
<dbReference type="AlphaFoldDB" id="A0A429YTC5"/>
<name>A0A429YTC5_9HYPH</name>
<sequence length="72" mass="8044">MNGSHPHRDRRRAEQREYRLICVAAYPLFLAAMIVQRALALFGLVDAGPTPRRNVFSAARAATASCIPFAFR</sequence>
<evidence type="ECO:0000313" key="2">
    <source>
        <dbReference type="EMBL" id="RST84715.1"/>
    </source>
</evidence>
<feature type="transmembrane region" description="Helical" evidence="1">
    <location>
        <begin position="20"/>
        <end position="45"/>
    </location>
</feature>
<keyword evidence="1" id="KW-0812">Transmembrane</keyword>
<evidence type="ECO:0000256" key="1">
    <source>
        <dbReference type="SAM" id="Phobius"/>
    </source>
</evidence>
<dbReference type="Proteomes" id="UP000278398">
    <property type="component" value="Unassembled WGS sequence"/>
</dbReference>